<dbReference type="Proteomes" id="UP001176941">
    <property type="component" value="Chromosome 25"/>
</dbReference>
<reference evidence="1" key="1">
    <citation type="submission" date="2023-04" db="EMBL/GenBank/DDBJ databases">
        <authorList>
            <consortium name="ELIXIR-Norway"/>
        </authorList>
    </citation>
    <scope>NUCLEOTIDE SEQUENCE [LARGE SCALE GENOMIC DNA]</scope>
</reference>
<proteinExistence type="predicted"/>
<accession>A0ABN8YXB9</accession>
<evidence type="ECO:0000313" key="2">
    <source>
        <dbReference type="Proteomes" id="UP001176941"/>
    </source>
</evidence>
<dbReference type="EMBL" id="OX459961">
    <property type="protein sequence ID" value="CAI9166003.1"/>
    <property type="molecule type" value="Genomic_DNA"/>
</dbReference>
<gene>
    <name evidence="1" type="ORF">MRATA1EN1_LOCUS14965</name>
</gene>
<keyword evidence="2" id="KW-1185">Reference proteome</keyword>
<name>A0ABN8YXB9_RANTA</name>
<protein>
    <submittedName>
        <fullName evidence="1">Uncharacterized protein</fullName>
    </submittedName>
</protein>
<evidence type="ECO:0000313" key="1">
    <source>
        <dbReference type="EMBL" id="CAI9166003.1"/>
    </source>
</evidence>
<organism evidence="1 2">
    <name type="scientific">Rangifer tarandus platyrhynchus</name>
    <name type="common">Svalbard reindeer</name>
    <dbReference type="NCBI Taxonomy" id="3082113"/>
    <lineage>
        <taxon>Eukaryota</taxon>
        <taxon>Metazoa</taxon>
        <taxon>Chordata</taxon>
        <taxon>Craniata</taxon>
        <taxon>Vertebrata</taxon>
        <taxon>Euteleostomi</taxon>
        <taxon>Mammalia</taxon>
        <taxon>Eutheria</taxon>
        <taxon>Laurasiatheria</taxon>
        <taxon>Artiodactyla</taxon>
        <taxon>Ruminantia</taxon>
        <taxon>Pecora</taxon>
        <taxon>Cervidae</taxon>
        <taxon>Odocoileinae</taxon>
        <taxon>Rangifer</taxon>
    </lineage>
</organism>
<sequence length="118" mass="13023">MLCARPGTQLLWLYISAPRPHRRAAGDMAGGLRHTGWGWISGAGSFSLDASTPLGFFLWAVGLVVERPKANFESRGGHLLVKCLWLETLGETWFSPGMMNHRRCLLRESARSDIDIGA</sequence>